<dbReference type="PANTHER" id="PTHR43130">
    <property type="entry name" value="ARAC-FAMILY TRANSCRIPTIONAL REGULATOR"/>
    <property type="match status" value="1"/>
</dbReference>
<dbReference type="OrthoDB" id="9803764at2"/>
<name>A0A2V5KC55_9BACL</name>
<evidence type="ECO:0000259" key="1">
    <source>
        <dbReference type="Pfam" id="PF01965"/>
    </source>
</evidence>
<protein>
    <submittedName>
        <fullName evidence="2">DJ-1/PfpI family protein</fullName>
    </submittedName>
</protein>
<evidence type="ECO:0000313" key="2">
    <source>
        <dbReference type="EMBL" id="PYI55513.1"/>
    </source>
</evidence>
<evidence type="ECO:0000313" key="3">
    <source>
        <dbReference type="Proteomes" id="UP000247476"/>
    </source>
</evidence>
<dbReference type="Proteomes" id="UP000247476">
    <property type="component" value="Unassembled WGS sequence"/>
</dbReference>
<dbReference type="SUPFAM" id="SSF52317">
    <property type="entry name" value="Class I glutamine amidotransferase-like"/>
    <property type="match status" value="1"/>
</dbReference>
<organism evidence="2 3">
    <name type="scientific">Paenibacillus flagellatus</name>
    <dbReference type="NCBI Taxonomy" id="2211139"/>
    <lineage>
        <taxon>Bacteria</taxon>
        <taxon>Bacillati</taxon>
        <taxon>Bacillota</taxon>
        <taxon>Bacilli</taxon>
        <taxon>Bacillales</taxon>
        <taxon>Paenibacillaceae</taxon>
        <taxon>Paenibacillus</taxon>
    </lineage>
</organism>
<proteinExistence type="predicted"/>
<sequence>MLHVQIVLFDGFDLMDVIGPYEVFVAAKMLSGAEIDVSLVSAEGARTVQSGMNGPGLAAVGKIDPARGGILIVPGAMGTVDLDDSDPDAVTTRLKQATETELKAALRQAMEREQLTVATVCGGALLLAMDGLLENRYAVTHHLGMEVLGATGAKPVPARVVTDGNLVTGGGVTSGLDVALYLIERELGPQIAHAVEKLFEYERRGTVWHATGIPPLASRQARNDLEEAPDDTLVPPMAEHDSSARFDGTWDLTLFTPVGKLTSVLTIHTTDGIVQGTMQQGDEVAALIDPRIQDDRMTWSQTVRKPMRLHLKFVLTVQGDRLTGVSKAGLLPSSKVEGVRRKE</sequence>
<comment type="caution">
    <text evidence="2">The sequence shown here is derived from an EMBL/GenBank/DDBJ whole genome shotgun (WGS) entry which is preliminary data.</text>
</comment>
<reference evidence="2 3" key="1">
    <citation type="submission" date="2018-05" db="EMBL/GenBank/DDBJ databases">
        <title>Paenibacillus flagellatus sp. nov., isolated from selenium mineral soil.</title>
        <authorList>
            <person name="Dai X."/>
        </authorList>
    </citation>
    <scope>NUCLEOTIDE SEQUENCE [LARGE SCALE GENOMIC DNA]</scope>
    <source>
        <strain evidence="2 3">DXL2</strain>
    </source>
</reference>
<dbReference type="RefSeq" id="WP_110839315.1">
    <property type="nucleotide sequence ID" value="NZ_QJVJ01000003.1"/>
</dbReference>
<dbReference type="Pfam" id="PF01965">
    <property type="entry name" value="DJ-1_PfpI"/>
    <property type="match status" value="1"/>
</dbReference>
<dbReference type="PANTHER" id="PTHR43130:SF2">
    <property type="entry name" value="DJ-1_PFPI DOMAIN-CONTAINING PROTEIN"/>
    <property type="match status" value="1"/>
</dbReference>
<feature type="domain" description="DJ-1/PfpI" evidence="1">
    <location>
        <begin position="4"/>
        <end position="184"/>
    </location>
</feature>
<accession>A0A2V5KC55</accession>
<dbReference type="InterPro" id="IPR052158">
    <property type="entry name" value="INH-QAR"/>
</dbReference>
<dbReference type="AlphaFoldDB" id="A0A2V5KC55"/>
<dbReference type="GO" id="GO:0006355">
    <property type="term" value="P:regulation of DNA-templated transcription"/>
    <property type="evidence" value="ECO:0007669"/>
    <property type="project" value="TreeGrafter"/>
</dbReference>
<dbReference type="InterPro" id="IPR002818">
    <property type="entry name" value="DJ-1/PfpI"/>
</dbReference>
<keyword evidence="3" id="KW-1185">Reference proteome</keyword>
<dbReference type="EMBL" id="QJVJ01000003">
    <property type="protein sequence ID" value="PYI55513.1"/>
    <property type="molecule type" value="Genomic_DNA"/>
</dbReference>
<dbReference type="CDD" id="cd03139">
    <property type="entry name" value="GATase1_PfpI_2"/>
    <property type="match status" value="1"/>
</dbReference>
<gene>
    <name evidence="2" type="ORF">DLM86_07200</name>
</gene>
<dbReference type="InterPro" id="IPR029062">
    <property type="entry name" value="Class_I_gatase-like"/>
</dbReference>
<dbReference type="Gene3D" id="3.40.50.880">
    <property type="match status" value="1"/>
</dbReference>